<evidence type="ECO:0000256" key="3">
    <source>
        <dbReference type="ARBA" id="ARBA00022989"/>
    </source>
</evidence>
<keyword evidence="3" id="KW-1133">Transmembrane helix</keyword>
<proteinExistence type="predicted"/>
<keyword evidence="2" id="KW-0812">Transmembrane</keyword>
<evidence type="ECO:0000313" key="6">
    <source>
        <dbReference type="Proteomes" id="UP001215280"/>
    </source>
</evidence>
<protein>
    <submittedName>
        <fullName evidence="5">Uncharacterized protein</fullName>
    </submittedName>
</protein>
<dbReference type="InterPro" id="IPR007568">
    <property type="entry name" value="RTA1"/>
</dbReference>
<dbReference type="AlphaFoldDB" id="A0AAD7NMY9"/>
<evidence type="ECO:0000256" key="2">
    <source>
        <dbReference type="ARBA" id="ARBA00022692"/>
    </source>
</evidence>
<organism evidence="5 6">
    <name type="scientific">Mycena maculata</name>
    <dbReference type="NCBI Taxonomy" id="230809"/>
    <lineage>
        <taxon>Eukaryota</taxon>
        <taxon>Fungi</taxon>
        <taxon>Dikarya</taxon>
        <taxon>Basidiomycota</taxon>
        <taxon>Agaricomycotina</taxon>
        <taxon>Agaricomycetes</taxon>
        <taxon>Agaricomycetidae</taxon>
        <taxon>Agaricales</taxon>
        <taxon>Marasmiineae</taxon>
        <taxon>Mycenaceae</taxon>
        <taxon>Mycena</taxon>
    </lineage>
</organism>
<reference evidence="5" key="1">
    <citation type="submission" date="2023-03" db="EMBL/GenBank/DDBJ databases">
        <title>Massive genome expansion in bonnet fungi (Mycena s.s.) driven by repeated elements and novel gene families across ecological guilds.</title>
        <authorList>
            <consortium name="Lawrence Berkeley National Laboratory"/>
            <person name="Harder C.B."/>
            <person name="Miyauchi S."/>
            <person name="Viragh M."/>
            <person name="Kuo A."/>
            <person name="Thoen E."/>
            <person name="Andreopoulos B."/>
            <person name="Lu D."/>
            <person name="Skrede I."/>
            <person name="Drula E."/>
            <person name="Henrissat B."/>
            <person name="Morin E."/>
            <person name="Kohler A."/>
            <person name="Barry K."/>
            <person name="LaButti K."/>
            <person name="Morin E."/>
            <person name="Salamov A."/>
            <person name="Lipzen A."/>
            <person name="Mereny Z."/>
            <person name="Hegedus B."/>
            <person name="Baldrian P."/>
            <person name="Stursova M."/>
            <person name="Weitz H."/>
            <person name="Taylor A."/>
            <person name="Grigoriev I.V."/>
            <person name="Nagy L.G."/>
            <person name="Martin F."/>
            <person name="Kauserud H."/>
        </authorList>
    </citation>
    <scope>NUCLEOTIDE SEQUENCE</scope>
    <source>
        <strain evidence="5">CBHHK188m</strain>
    </source>
</reference>
<keyword evidence="4" id="KW-0472">Membrane</keyword>
<name>A0AAD7NMY9_9AGAR</name>
<comment type="subcellular location">
    <subcellularLocation>
        <location evidence="1">Membrane</location>
        <topology evidence="1">Multi-pass membrane protein</topology>
    </subcellularLocation>
</comment>
<dbReference type="Proteomes" id="UP001215280">
    <property type="component" value="Unassembled WGS sequence"/>
</dbReference>
<comment type="caution">
    <text evidence="5">The sequence shown here is derived from an EMBL/GenBank/DDBJ whole genome shotgun (WGS) entry which is preliminary data.</text>
</comment>
<evidence type="ECO:0000256" key="1">
    <source>
        <dbReference type="ARBA" id="ARBA00004141"/>
    </source>
</evidence>
<dbReference type="GO" id="GO:0016020">
    <property type="term" value="C:membrane"/>
    <property type="evidence" value="ECO:0007669"/>
    <property type="project" value="UniProtKB-SubCell"/>
</dbReference>
<keyword evidence="6" id="KW-1185">Reference proteome</keyword>
<evidence type="ECO:0000256" key="4">
    <source>
        <dbReference type="ARBA" id="ARBA00023136"/>
    </source>
</evidence>
<gene>
    <name evidence="5" type="ORF">DFH07DRAFT_311753</name>
</gene>
<sequence length="223" mass="24752">MNMCILLSPCAFLATDYILLVGLAYTLDEKVRRRCLPIRPRYIVRLFVGSDISTFLLQGCGGGLTAIGASVGGIRGQYGRQDIDVRTVSSIRIIRHLHRSTPAFRMATTKRFSTVMAASKALPIVQCTFLEPVADWRLLYFIVRITCIGIIIRSVFRIVEFSGVTPATSPRTKPISISSTRYRSGSPCLYTVSCGRRDSSSKSLKNLRAGDRSPPIPIYPWSK</sequence>
<evidence type="ECO:0000313" key="5">
    <source>
        <dbReference type="EMBL" id="KAJ7767903.1"/>
    </source>
</evidence>
<dbReference type="PANTHER" id="PTHR31465:SF1">
    <property type="entry name" value="PROTEIN RTA1-RELATED"/>
    <property type="match status" value="1"/>
</dbReference>
<accession>A0AAD7NMY9</accession>
<dbReference type="EMBL" id="JARJLG010000029">
    <property type="protein sequence ID" value="KAJ7767903.1"/>
    <property type="molecule type" value="Genomic_DNA"/>
</dbReference>
<dbReference type="Pfam" id="PF04479">
    <property type="entry name" value="RTA1"/>
    <property type="match status" value="1"/>
</dbReference>
<dbReference type="PANTHER" id="PTHR31465">
    <property type="entry name" value="PROTEIN RTA1-RELATED"/>
    <property type="match status" value="1"/>
</dbReference>